<dbReference type="AlphaFoldDB" id="A0A1A9F049"/>
<keyword evidence="8" id="KW-1185">Reference proteome</keyword>
<evidence type="ECO:0000256" key="1">
    <source>
        <dbReference type="ARBA" id="ARBA00022490"/>
    </source>
</evidence>
<evidence type="ECO:0000313" key="7">
    <source>
        <dbReference type="EMBL" id="ANG63149.1"/>
    </source>
</evidence>
<keyword evidence="2 4" id="KW-0808">Transferase</keyword>
<dbReference type="PANTHER" id="PTHR21367:SF1">
    <property type="entry name" value="ARGINYL-TRNA--PROTEIN TRANSFERASE 1"/>
    <property type="match status" value="1"/>
</dbReference>
<dbReference type="InterPro" id="IPR016181">
    <property type="entry name" value="Acyl_CoA_acyltransferase"/>
</dbReference>
<name>A0A1A9F049_9GAMM</name>
<feature type="domain" description="N-end rule aminoacyl transferase C-terminal" evidence="6">
    <location>
        <begin position="105"/>
        <end position="226"/>
    </location>
</feature>
<dbReference type="STRING" id="1821621.A8C75_12145"/>
<dbReference type="PANTHER" id="PTHR21367">
    <property type="entry name" value="ARGININE-TRNA-PROTEIN TRANSFERASE 1"/>
    <property type="match status" value="1"/>
</dbReference>
<dbReference type="NCBIfam" id="NF002342">
    <property type="entry name" value="PRK01305.1-3"/>
    <property type="match status" value="1"/>
</dbReference>
<dbReference type="SUPFAM" id="SSF55729">
    <property type="entry name" value="Acyl-CoA N-acyltransferases (Nat)"/>
    <property type="match status" value="1"/>
</dbReference>
<comment type="subcellular location">
    <subcellularLocation>
        <location evidence="4">Cytoplasm</location>
    </subcellularLocation>
</comment>
<accession>A0A1A9F049</accession>
<comment type="function">
    <text evidence="4">Functions in the N-end rule pathway of protein degradation where it conjugates Leu from its aminoacyl-tRNA to the N-termini of proteins containing an N-terminal aspartate or glutamate.</text>
</comment>
<dbReference type="KEGG" id="mars:A8C75_12145"/>
<dbReference type="GO" id="GO:0005737">
    <property type="term" value="C:cytoplasm"/>
    <property type="evidence" value="ECO:0007669"/>
    <property type="project" value="UniProtKB-SubCell"/>
</dbReference>
<evidence type="ECO:0000256" key="4">
    <source>
        <dbReference type="HAMAP-Rule" id="MF_00689"/>
    </source>
</evidence>
<evidence type="ECO:0000313" key="8">
    <source>
        <dbReference type="Proteomes" id="UP000078070"/>
    </source>
</evidence>
<evidence type="ECO:0000259" key="6">
    <source>
        <dbReference type="Pfam" id="PF04377"/>
    </source>
</evidence>
<evidence type="ECO:0000259" key="5">
    <source>
        <dbReference type="Pfam" id="PF04376"/>
    </source>
</evidence>
<dbReference type="HAMAP" id="MF_00689">
    <property type="entry name" value="Bpt"/>
    <property type="match status" value="1"/>
</dbReference>
<reference evidence="8" key="1">
    <citation type="submission" date="2016-05" db="EMBL/GenBank/DDBJ databases">
        <authorList>
            <person name="Baek K."/>
            <person name="Yang S.-J."/>
        </authorList>
    </citation>
    <scope>NUCLEOTIDE SEQUENCE [LARGE SCALE GENOMIC DNA]</scope>
    <source>
        <strain evidence="8">ST58-10</strain>
    </source>
</reference>
<dbReference type="Proteomes" id="UP000078070">
    <property type="component" value="Chromosome"/>
</dbReference>
<comment type="similarity">
    <text evidence="4">Belongs to the R-transferase family. Bpt subfamily.</text>
</comment>
<evidence type="ECO:0000256" key="2">
    <source>
        <dbReference type="ARBA" id="ARBA00022679"/>
    </source>
</evidence>
<dbReference type="RefSeq" id="WP_067382593.1">
    <property type="nucleotide sequence ID" value="NZ_CP015839.1"/>
</dbReference>
<evidence type="ECO:0000256" key="3">
    <source>
        <dbReference type="ARBA" id="ARBA00023315"/>
    </source>
</evidence>
<dbReference type="NCBIfam" id="NF002345">
    <property type="entry name" value="PRK01305.2-2"/>
    <property type="match status" value="1"/>
</dbReference>
<dbReference type="Pfam" id="PF04377">
    <property type="entry name" value="ATE_C"/>
    <property type="match status" value="1"/>
</dbReference>
<dbReference type="PIRSF" id="PIRSF037208">
    <property type="entry name" value="ATE_pro_prd"/>
    <property type="match status" value="1"/>
</dbReference>
<dbReference type="InterPro" id="IPR030700">
    <property type="entry name" value="N-end_Aminoacyl_Trfase"/>
</dbReference>
<keyword evidence="1 4" id="KW-0963">Cytoplasm</keyword>
<protein>
    <recommendedName>
        <fullName evidence="4">Aspartate/glutamate leucyltransferase</fullName>
        <ecNumber evidence="4">2.3.2.29</ecNumber>
    </recommendedName>
</protein>
<dbReference type="EC" id="2.3.2.29" evidence="4"/>
<dbReference type="NCBIfam" id="NF002346">
    <property type="entry name" value="PRK01305.2-3"/>
    <property type="match status" value="1"/>
</dbReference>
<feature type="domain" description="N-end aminoacyl transferase N-terminal" evidence="5">
    <location>
        <begin position="15"/>
        <end position="85"/>
    </location>
</feature>
<dbReference type="InterPro" id="IPR007471">
    <property type="entry name" value="N-end_Aminoacyl_Trfase_N"/>
</dbReference>
<comment type="catalytic activity">
    <reaction evidence="4">
        <text>N-terminal L-glutamyl-[protein] + L-leucyl-tRNA(Leu) = N-terminal L-leucyl-L-glutamyl-[protein] + tRNA(Leu) + H(+)</text>
        <dbReference type="Rhea" id="RHEA:50412"/>
        <dbReference type="Rhea" id="RHEA-COMP:9613"/>
        <dbReference type="Rhea" id="RHEA-COMP:9622"/>
        <dbReference type="Rhea" id="RHEA-COMP:12664"/>
        <dbReference type="Rhea" id="RHEA-COMP:12668"/>
        <dbReference type="ChEBI" id="CHEBI:15378"/>
        <dbReference type="ChEBI" id="CHEBI:64721"/>
        <dbReference type="ChEBI" id="CHEBI:78442"/>
        <dbReference type="ChEBI" id="CHEBI:78494"/>
        <dbReference type="ChEBI" id="CHEBI:133041"/>
        <dbReference type="EC" id="2.3.2.29"/>
    </reaction>
</comment>
<organism evidence="7 8">
    <name type="scientific">Marinobacterium aestuarii</name>
    <dbReference type="NCBI Taxonomy" id="1821621"/>
    <lineage>
        <taxon>Bacteria</taxon>
        <taxon>Pseudomonadati</taxon>
        <taxon>Pseudomonadota</taxon>
        <taxon>Gammaproteobacteria</taxon>
        <taxon>Oceanospirillales</taxon>
        <taxon>Oceanospirillaceae</taxon>
        <taxon>Marinobacterium</taxon>
    </lineage>
</organism>
<dbReference type="InterPro" id="IPR017138">
    <property type="entry name" value="Asp_Glu_LeuTrfase"/>
</dbReference>
<dbReference type="GO" id="GO:0004057">
    <property type="term" value="F:arginyl-tRNA--protein transferase activity"/>
    <property type="evidence" value="ECO:0007669"/>
    <property type="project" value="InterPro"/>
</dbReference>
<comment type="catalytic activity">
    <reaction evidence="4">
        <text>N-terminal L-aspartyl-[protein] + L-leucyl-tRNA(Leu) = N-terminal L-leucyl-L-aspartyl-[protein] + tRNA(Leu) + H(+)</text>
        <dbReference type="Rhea" id="RHEA:50420"/>
        <dbReference type="Rhea" id="RHEA-COMP:9613"/>
        <dbReference type="Rhea" id="RHEA-COMP:9622"/>
        <dbReference type="Rhea" id="RHEA-COMP:12669"/>
        <dbReference type="Rhea" id="RHEA-COMP:12674"/>
        <dbReference type="ChEBI" id="CHEBI:15378"/>
        <dbReference type="ChEBI" id="CHEBI:64720"/>
        <dbReference type="ChEBI" id="CHEBI:78442"/>
        <dbReference type="ChEBI" id="CHEBI:78494"/>
        <dbReference type="ChEBI" id="CHEBI:133042"/>
        <dbReference type="EC" id="2.3.2.29"/>
    </reaction>
</comment>
<dbReference type="InterPro" id="IPR007472">
    <property type="entry name" value="N-end_Aminoacyl_Trfase_C"/>
</dbReference>
<dbReference type="EMBL" id="CP015839">
    <property type="protein sequence ID" value="ANG63149.1"/>
    <property type="molecule type" value="Genomic_DNA"/>
</dbReference>
<dbReference type="Pfam" id="PF04376">
    <property type="entry name" value="ATE_N"/>
    <property type="match status" value="1"/>
</dbReference>
<dbReference type="NCBIfam" id="NF002341">
    <property type="entry name" value="PRK01305.1-1"/>
    <property type="match status" value="1"/>
</dbReference>
<dbReference type="OrthoDB" id="9782022at2"/>
<keyword evidence="3 4" id="KW-0012">Acyltransferase</keyword>
<sequence>MTTLRQLHFYSTPEHECSYIPGRMARTLFVDPQAVISTDAYSQLSDLGFRRSGKHIYRPHCEGCQACVSVRIPADNCRLSKSQKRVLNRNLDLSCNRVVPIMTDEHYALYARYINARHADGDMYPPSIEQFRAFLVEGHDSSFFFEVRLNDQLLAVAVTDQLTQGLSAIYTFFDPDLPKRSLGTYCILTQIEQTRQLGLPYLYLGYWVKQCHKMSYKIGFRPLQLLLDGHWSALR</sequence>
<dbReference type="GO" id="GO:0071596">
    <property type="term" value="P:ubiquitin-dependent protein catabolic process via the N-end rule pathway"/>
    <property type="evidence" value="ECO:0007669"/>
    <property type="project" value="InterPro"/>
</dbReference>
<dbReference type="GO" id="GO:0008914">
    <property type="term" value="F:leucyl-tRNA--protein transferase activity"/>
    <property type="evidence" value="ECO:0007669"/>
    <property type="project" value="UniProtKB-UniRule"/>
</dbReference>
<gene>
    <name evidence="4" type="primary">bpt</name>
    <name evidence="7" type="ORF">A8C75_12145</name>
</gene>
<proteinExistence type="inferred from homology"/>
<reference evidence="7 8" key="2">
    <citation type="journal article" date="2018" name="Int. J. Syst. Evol. Microbiol.">
        <title>Marinobacterium aestuarii sp. nov., a benzene-degrading marine bacterium isolated from estuary sediment.</title>
        <authorList>
            <person name="Bae S.S."/>
            <person name="Jung J."/>
            <person name="Chung D."/>
            <person name="Baek K."/>
        </authorList>
    </citation>
    <scope>NUCLEOTIDE SEQUENCE [LARGE SCALE GENOMIC DNA]</scope>
    <source>
        <strain evidence="7 8">ST58-10</strain>
    </source>
</reference>